<dbReference type="EMBL" id="CP088147">
    <property type="protein sequence ID" value="UTU49282.1"/>
    <property type="molecule type" value="Genomic_DNA"/>
</dbReference>
<evidence type="ECO:0000256" key="1">
    <source>
        <dbReference type="SAM" id="Phobius"/>
    </source>
</evidence>
<proteinExistence type="predicted"/>
<dbReference type="Pfam" id="PF22564">
    <property type="entry name" value="HAAS"/>
    <property type="match status" value="1"/>
</dbReference>
<feature type="transmembrane region" description="Helical" evidence="1">
    <location>
        <begin position="76"/>
        <end position="94"/>
    </location>
</feature>
<keyword evidence="3" id="KW-1185">Reference proteome</keyword>
<keyword evidence="1" id="KW-0472">Membrane</keyword>
<feature type="transmembrane region" description="Helical" evidence="1">
    <location>
        <begin position="144"/>
        <end position="165"/>
    </location>
</feature>
<name>A0AB38T2Z0_9HYPH</name>
<dbReference type="AlphaFoldDB" id="A0AB38T2Z0"/>
<evidence type="ECO:0000313" key="3">
    <source>
        <dbReference type="Proteomes" id="UP001060070"/>
    </source>
</evidence>
<dbReference type="RefSeq" id="WP_024501424.1">
    <property type="nucleotide sequence ID" value="NZ_CP088147.1"/>
</dbReference>
<protein>
    <submittedName>
        <fullName evidence="2">DUF1700 domain-containing protein</fullName>
    </submittedName>
</protein>
<organism evidence="2 3">
    <name type="scientific">Mesorhizobium ciceri</name>
    <dbReference type="NCBI Taxonomy" id="39645"/>
    <lineage>
        <taxon>Bacteria</taxon>
        <taxon>Pseudomonadati</taxon>
        <taxon>Pseudomonadota</taxon>
        <taxon>Alphaproteobacteria</taxon>
        <taxon>Hyphomicrobiales</taxon>
        <taxon>Phyllobacteriaceae</taxon>
        <taxon>Mesorhizobium</taxon>
    </lineage>
</organism>
<keyword evidence="1" id="KW-0812">Transmembrane</keyword>
<sequence length="188" mass="19743">MNRDAFLVSLRNSLAGMPAGEVDEIVADYGAHFDEALASGRSEEDVAEALGDPARLGRELRAEAGIRRWEHDRGPAGVAAALLALTGLAAFDILLLLPVLIVFCFVVLGLGIAALALGVASVGLLLSVVPFWHFASWATPFARLLAAVGLAAASIGLGSLLLLGLNIGVKLLGDYARLHYRLVKPRQP</sequence>
<feature type="transmembrane region" description="Helical" evidence="1">
    <location>
        <begin position="100"/>
        <end position="132"/>
    </location>
</feature>
<dbReference type="Proteomes" id="UP001060070">
    <property type="component" value="Chromosome"/>
</dbReference>
<reference evidence="2 3" key="1">
    <citation type="journal article" date="2022" name="Microbiol. Resour. Announc.">
        <title>Complete Genome Sequence of Mesorhizobium ciceri Strain R30, a Rhizobium Used as a Commercial Inoculant for Chickpea in Argentina.</title>
        <authorList>
            <person name="Foresto E."/>
            <person name="Revale S."/>
            <person name="Primo E."/>
            <person name="Nievas F."/>
            <person name="Carezzano E."/>
            <person name="Puente M."/>
            <person name="Alzari P."/>
            <person name="Mart M."/>
            <person name="Ben-Assaya M."/>
            <person name="Mornico D."/>
            <person name="Santoro M."/>
            <person name="Mart F."/>
            <person name="Giordano W."/>
            <person name="Bogino P."/>
        </authorList>
    </citation>
    <scope>NUCLEOTIDE SEQUENCE [LARGE SCALE GENOMIC DNA]</scope>
    <source>
        <strain evidence="2 3">R30</strain>
    </source>
</reference>
<evidence type="ECO:0000313" key="2">
    <source>
        <dbReference type="EMBL" id="UTU49282.1"/>
    </source>
</evidence>
<accession>A0AB38T2Z0</accession>
<gene>
    <name evidence="2" type="ORF">LRP29_17365</name>
</gene>
<keyword evidence="1" id="KW-1133">Transmembrane helix</keyword>